<reference evidence="5" key="2">
    <citation type="submission" date="2015-06" db="UniProtKB">
        <authorList>
            <consortium name="EnsemblMetazoa"/>
        </authorList>
    </citation>
    <scope>IDENTIFICATION</scope>
</reference>
<evidence type="ECO:0000256" key="2">
    <source>
        <dbReference type="ARBA" id="ARBA00022737"/>
    </source>
</evidence>
<dbReference type="EnsemblMetazoa" id="MESCA011188-RA">
    <property type="protein sequence ID" value="MESCA011188-PA"/>
    <property type="gene ID" value="MESCA011188"/>
</dbReference>
<evidence type="ECO:0000313" key="5">
    <source>
        <dbReference type="EnsemblMetazoa" id="MESCA011188-PA"/>
    </source>
</evidence>
<accession>T1H4H9</accession>
<dbReference type="STRING" id="36166.T1H4H9"/>
<proteinExistence type="predicted"/>
<evidence type="ECO:0000256" key="4">
    <source>
        <dbReference type="SAM" id="MobiDB-lite"/>
    </source>
</evidence>
<keyword evidence="6" id="KW-1185">Reference proteome</keyword>
<evidence type="ECO:0000256" key="3">
    <source>
        <dbReference type="PROSITE-ProRule" id="PRU00461"/>
    </source>
</evidence>
<dbReference type="EMBL" id="CAQQ02086600">
    <property type="status" value="NOT_ANNOTATED_CDS"/>
    <property type="molecule type" value="Genomic_DNA"/>
</dbReference>
<sequence>YISLVKGLHNAIAVDYHYKKGQLFWSDVSTDVIKKSLMNGTRVKDVVKWGLEQPGGIAVDWIHDLLFWTDSGTRRIEVSTLNGDLRTVIVSNDLDKPRAIVVHPDWFNKSVYRATNVSNIYKQITQIRDSLSGALDIRTASRSRQPPMWNQCAVGNGGCSHLCLYTGSSYICACPDVPDDRECSIRPTFIVPPKHDPREEIDQSTQPTEGNYDADTEESNTQTRNIIIISCKKKRHSNGSSQSVLTFSNPNYHLEAGAKDQKPTIWKRLKYDPNQVGITIFAI</sequence>
<evidence type="ECO:0008006" key="7">
    <source>
        <dbReference type="Google" id="ProtNLM"/>
    </source>
</evidence>
<dbReference type="PANTHER" id="PTHR46513">
    <property type="entry name" value="VITELLOGENIN RECEPTOR-LIKE PROTEIN-RELATED-RELATED"/>
    <property type="match status" value="1"/>
</dbReference>
<dbReference type="InterPro" id="IPR050778">
    <property type="entry name" value="Cueball_EGF_LRP_Nidogen"/>
</dbReference>
<dbReference type="SUPFAM" id="SSF57196">
    <property type="entry name" value="EGF/Laminin"/>
    <property type="match status" value="1"/>
</dbReference>
<reference evidence="6" key="1">
    <citation type="submission" date="2013-02" db="EMBL/GenBank/DDBJ databases">
        <authorList>
            <person name="Hughes D."/>
        </authorList>
    </citation>
    <scope>NUCLEOTIDE SEQUENCE</scope>
    <source>
        <strain>Durham</strain>
        <strain evidence="6">NC isolate 2 -- Noor lab</strain>
    </source>
</reference>
<keyword evidence="1" id="KW-0245">EGF-like domain</keyword>
<dbReference type="InterPro" id="IPR011042">
    <property type="entry name" value="6-blade_b-propeller_TolB-like"/>
</dbReference>
<feature type="repeat" description="LDL-receptor class B" evidence="3">
    <location>
        <begin position="64"/>
        <end position="106"/>
    </location>
</feature>
<dbReference type="EMBL" id="CAQQ02086599">
    <property type="status" value="NOT_ANNOTATED_CDS"/>
    <property type="molecule type" value="Genomic_DNA"/>
</dbReference>
<dbReference type="PANTHER" id="PTHR46513:SF41">
    <property type="entry name" value="LOW-DENSITY LIPOPROTEIN RECEPTOR-RELATED PROTEIN"/>
    <property type="match status" value="1"/>
</dbReference>
<dbReference type="Gene3D" id="2.120.10.30">
    <property type="entry name" value="TolB, C-terminal domain"/>
    <property type="match status" value="2"/>
</dbReference>
<dbReference type="PROSITE" id="PS51120">
    <property type="entry name" value="LDLRB"/>
    <property type="match status" value="2"/>
</dbReference>
<dbReference type="HOGENOM" id="CLU_985428_0_0_1"/>
<dbReference type="SMART" id="SM00135">
    <property type="entry name" value="LY"/>
    <property type="match status" value="2"/>
</dbReference>
<dbReference type="EMBL" id="CAQQ02086598">
    <property type="status" value="NOT_ANNOTATED_CDS"/>
    <property type="molecule type" value="Genomic_DNA"/>
</dbReference>
<evidence type="ECO:0000313" key="6">
    <source>
        <dbReference type="Proteomes" id="UP000015102"/>
    </source>
</evidence>
<dbReference type="SUPFAM" id="SSF63825">
    <property type="entry name" value="YWTD domain"/>
    <property type="match status" value="1"/>
</dbReference>
<dbReference type="AlphaFoldDB" id="T1H4H9"/>
<evidence type="ECO:0000256" key="1">
    <source>
        <dbReference type="ARBA" id="ARBA00022536"/>
    </source>
</evidence>
<organism evidence="5 6">
    <name type="scientific">Megaselia scalaris</name>
    <name type="common">Humpbacked fly</name>
    <name type="synonym">Phora scalaris</name>
    <dbReference type="NCBI Taxonomy" id="36166"/>
    <lineage>
        <taxon>Eukaryota</taxon>
        <taxon>Metazoa</taxon>
        <taxon>Ecdysozoa</taxon>
        <taxon>Arthropoda</taxon>
        <taxon>Hexapoda</taxon>
        <taxon>Insecta</taxon>
        <taxon>Pterygota</taxon>
        <taxon>Neoptera</taxon>
        <taxon>Endopterygota</taxon>
        <taxon>Diptera</taxon>
        <taxon>Brachycera</taxon>
        <taxon>Muscomorpha</taxon>
        <taxon>Platypezoidea</taxon>
        <taxon>Phoridae</taxon>
        <taxon>Megaseliini</taxon>
        <taxon>Megaselia</taxon>
    </lineage>
</organism>
<dbReference type="Proteomes" id="UP000015102">
    <property type="component" value="Unassembled WGS sequence"/>
</dbReference>
<name>T1H4H9_MEGSC</name>
<dbReference type="Pfam" id="PF00058">
    <property type="entry name" value="Ldl_recept_b"/>
    <property type="match status" value="2"/>
</dbReference>
<feature type="region of interest" description="Disordered" evidence="4">
    <location>
        <begin position="188"/>
        <end position="219"/>
    </location>
</feature>
<dbReference type="InterPro" id="IPR000033">
    <property type="entry name" value="LDLR_classB_rpt"/>
</dbReference>
<feature type="repeat" description="LDL-receptor class B" evidence="3">
    <location>
        <begin position="21"/>
        <end position="63"/>
    </location>
</feature>
<keyword evidence="2" id="KW-0677">Repeat</keyword>
<protein>
    <recommendedName>
        <fullName evidence="7">EGF-like domain-containing protein</fullName>
    </recommendedName>
</protein>